<sequence length="237" mass="27650">MTTWGVSAQGHDAAIAVFHHNNELVFAAHAERYSRVKNDPELNEHTVMDALRYGEPERVIWYEDQGLKWVRRLLTKSFNQDETPPAKYMKQFYTKKVSHKFVKHHHSHAAAGYYTSPFTDATVIVIDAIGEWDTFTIWTGEGRKLKKRFSKRYPNSLGLWYSAMTQRCDLIPNEHEYILMGMAALGDPDRLYDSIKKDFFITHGANFQSRFNLHRGCKWWNPTEDNFFDIAAATQRI</sequence>
<dbReference type="AlphaFoldDB" id="A0A382YNQ6"/>
<dbReference type="EMBL" id="UINC01177352">
    <property type="protein sequence ID" value="SVD84946.1"/>
    <property type="molecule type" value="Genomic_DNA"/>
</dbReference>
<organism evidence="2">
    <name type="scientific">marine metagenome</name>
    <dbReference type="NCBI Taxonomy" id="408172"/>
    <lineage>
        <taxon>unclassified sequences</taxon>
        <taxon>metagenomes</taxon>
        <taxon>ecological metagenomes</taxon>
    </lineage>
</organism>
<name>A0A382YNQ6_9ZZZZ</name>
<evidence type="ECO:0000313" key="2">
    <source>
        <dbReference type="EMBL" id="SVD84946.1"/>
    </source>
</evidence>
<dbReference type="InterPro" id="IPR003696">
    <property type="entry name" value="Carbtransf_dom"/>
</dbReference>
<dbReference type="GO" id="GO:0003824">
    <property type="term" value="F:catalytic activity"/>
    <property type="evidence" value="ECO:0007669"/>
    <property type="project" value="InterPro"/>
</dbReference>
<dbReference type="InterPro" id="IPR051338">
    <property type="entry name" value="NodU/CmcH_Carbamoyltrnsfr"/>
</dbReference>
<dbReference type="PANTHER" id="PTHR34847:SF1">
    <property type="entry name" value="NODULATION PROTEIN U"/>
    <property type="match status" value="1"/>
</dbReference>
<proteinExistence type="predicted"/>
<dbReference type="Pfam" id="PF02543">
    <property type="entry name" value="Carbam_trans_N"/>
    <property type="match status" value="1"/>
</dbReference>
<accession>A0A382YNQ6</accession>
<dbReference type="PANTHER" id="PTHR34847">
    <property type="entry name" value="NODULATION PROTEIN U"/>
    <property type="match status" value="1"/>
</dbReference>
<feature type="domain" description="Carbamoyltransferase" evidence="1">
    <location>
        <begin position="89"/>
        <end position="199"/>
    </location>
</feature>
<reference evidence="2" key="1">
    <citation type="submission" date="2018-05" db="EMBL/GenBank/DDBJ databases">
        <authorList>
            <person name="Lanie J.A."/>
            <person name="Ng W.-L."/>
            <person name="Kazmierczak K.M."/>
            <person name="Andrzejewski T.M."/>
            <person name="Davidsen T.M."/>
            <person name="Wayne K.J."/>
            <person name="Tettelin H."/>
            <person name="Glass J.I."/>
            <person name="Rusch D."/>
            <person name="Podicherti R."/>
            <person name="Tsui H.-C.T."/>
            <person name="Winkler M.E."/>
        </authorList>
    </citation>
    <scope>NUCLEOTIDE SEQUENCE</scope>
</reference>
<feature type="non-terminal residue" evidence="2">
    <location>
        <position position="237"/>
    </location>
</feature>
<dbReference type="Gene3D" id="3.30.420.40">
    <property type="match status" value="1"/>
</dbReference>
<protein>
    <recommendedName>
        <fullName evidence="1">Carbamoyltransferase domain-containing protein</fullName>
    </recommendedName>
</protein>
<evidence type="ECO:0000259" key="1">
    <source>
        <dbReference type="Pfam" id="PF02543"/>
    </source>
</evidence>
<dbReference type="CDD" id="cd24033">
    <property type="entry name" value="ASKHA_NBD_NodU_CmcH-like_N"/>
    <property type="match status" value="1"/>
</dbReference>
<gene>
    <name evidence="2" type="ORF">METZ01_LOCUS437800</name>
</gene>